<dbReference type="Proteomes" id="UP001157910">
    <property type="component" value="Unassembled WGS sequence"/>
</dbReference>
<name>A0ABY1QWT4_9SPHN</name>
<dbReference type="InterPro" id="IPR050261">
    <property type="entry name" value="FrsA_esterase"/>
</dbReference>
<dbReference type="PANTHER" id="PTHR22946:SF0">
    <property type="entry name" value="DIENELACTONE HYDROLASE DOMAIN-CONTAINING PROTEIN"/>
    <property type="match status" value="1"/>
</dbReference>
<keyword evidence="2" id="KW-0378">Hydrolase</keyword>
<dbReference type="SUPFAM" id="SSF53474">
    <property type="entry name" value="alpha/beta-Hydrolases"/>
    <property type="match status" value="1"/>
</dbReference>
<dbReference type="PANTHER" id="PTHR22946">
    <property type="entry name" value="DIENELACTONE HYDROLASE DOMAIN-CONTAINING PROTEIN-RELATED"/>
    <property type="match status" value="1"/>
</dbReference>
<dbReference type="Gene3D" id="3.40.50.1820">
    <property type="entry name" value="alpha/beta hydrolase"/>
    <property type="match status" value="1"/>
</dbReference>
<dbReference type="RefSeq" id="WP_283407253.1">
    <property type="nucleotide sequence ID" value="NZ_FXUI01000030.1"/>
</dbReference>
<dbReference type="Pfam" id="PF01738">
    <property type="entry name" value="DLH"/>
    <property type="match status" value="1"/>
</dbReference>
<evidence type="ECO:0000313" key="2">
    <source>
        <dbReference type="EMBL" id="SMP82856.1"/>
    </source>
</evidence>
<evidence type="ECO:0000259" key="1">
    <source>
        <dbReference type="Pfam" id="PF01738"/>
    </source>
</evidence>
<protein>
    <submittedName>
        <fullName evidence="2">Dienelactone hydrolase</fullName>
    </submittedName>
</protein>
<dbReference type="InterPro" id="IPR029058">
    <property type="entry name" value="AB_hydrolase_fold"/>
</dbReference>
<evidence type="ECO:0000313" key="3">
    <source>
        <dbReference type="Proteomes" id="UP001157910"/>
    </source>
</evidence>
<dbReference type="GO" id="GO:0016787">
    <property type="term" value="F:hydrolase activity"/>
    <property type="evidence" value="ECO:0007669"/>
    <property type="project" value="UniProtKB-KW"/>
</dbReference>
<dbReference type="EMBL" id="FXUI01000030">
    <property type="protein sequence ID" value="SMP82856.1"/>
    <property type="molecule type" value="Genomic_DNA"/>
</dbReference>
<gene>
    <name evidence="2" type="ORF">SAMN06296065_13010</name>
</gene>
<reference evidence="2 3" key="1">
    <citation type="submission" date="2017-05" db="EMBL/GenBank/DDBJ databases">
        <authorList>
            <person name="Varghese N."/>
            <person name="Submissions S."/>
        </authorList>
    </citation>
    <scope>NUCLEOTIDE SEQUENCE [LARGE SCALE GENOMIC DNA]</scope>
    <source>
        <strain evidence="2 3">SM16</strain>
    </source>
</reference>
<organism evidence="2 3">
    <name type="scientific">Novosphingobium panipatense</name>
    <dbReference type="NCBI Taxonomy" id="428991"/>
    <lineage>
        <taxon>Bacteria</taxon>
        <taxon>Pseudomonadati</taxon>
        <taxon>Pseudomonadota</taxon>
        <taxon>Alphaproteobacteria</taxon>
        <taxon>Sphingomonadales</taxon>
        <taxon>Sphingomonadaceae</taxon>
        <taxon>Novosphingobium</taxon>
    </lineage>
</organism>
<feature type="domain" description="Dienelactone hydrolase" evidence="1">
    <location>
        <begin position="24"/>
        <end position="239"/>
    </location>
</feature>
<keyword evidence="3" id="KW-1185">Reference proteome</keyword>
<dbReference type="InterPro" id="IPR002925">
    <property type="entry name" value="Dienelactn_hydro"/>
</dbReference>
<sequence>MSEAGKPEAGERYVYHDGEVELSGELYRPIAPNGRAALVVHEADGIGGNVRRHCRMLADLGYLAFAADMHGNGRVLEGDEMQAALQRFRSDPELLRGRVRAAVDALAILPGVQASSIVALGYCFGGFAVLELARSGYPVRAVASFHGLLSTARPAERGKVEAKVAVFTGALDPLVPPQGVAAFQVEMMAADADWQMSVYGKALHSFTNRGVGDPGDSRMAYHPEAARASWNSMLAVFDAAFEPPT</sequence>
<proteinExistence type="predicted"/>
<accession>A0ABY1QWT4</accession>
<comment type="caution">
    <text evidence="2">The sequence shown here is derived from an EMBL/GenBank/DDBJ whole genome shotgun (WGS) entry which is preliminary data.</text>
</comment>